<gene>
    <name evidence="2" type="ORF">TTAC_LOCUS3938</name>
</gene>
<organism evidence="4">
    <name type="scientific">Hydatigena taeniaeformis</name>
    <name type="common">Feline tapeworm</name>
    <name type="synonym">Taenia taeniaeformis</name>
    <dbReference type="NCBI Taxonomy" id="6205"/>
    <lineage>
        <taxon>Eukaryota</taxon>
        <taxon>Metazoa</taxon>
        <taxon>Spiralia</taxon>
        <taxon>Lophotrochozoa</taxon>
        <taxon>Platyhelminthes</taxon>
        <taxon>Cestoda</taxon>
        <taxon>Eucestoda</taxon>
        <taxon>Cyclophyllidea</taxon>
        <taxon>Taeniidae</taxon>
        <taxon>Hydatigera</taxon>
    </lineage>
</organism>
<evidence type="ECO:0000313" key="3">
    <source>
        <dbReference type="Proteomes" id="UP000274429"/>
    </source>
</evidence>
<accession>A0A0R3WT63</accession>
<reference evidence="2 3" key="2">
    <citation type="submission" date="2018-11" db="EMBL/GenBank/DDBJ databases">
        <authorList>
            <consortium name="Pathogen Informatics"/>
        </authorList>
    </citation>
    <scope>NUCLEOTIDE SEQUENCE [LARGE SCALE GENOMIC DNA]</scope>
</reference>
<sequence length="124" mass="14620">MAELNREYSNFIGAKKKSLCRMQAQHVSEVDRVLKRNAEEEARYVRHLEMLGKEQLKNERKSRLRPKSMAVGGSVSPYNDMHAVQPELDLLYKQIQSSNNLKLCQWKYQRLCSRYNLQVRSPSY</sequence>
<keyword evidence="3" id="KW-1185">Reference proteome</keyword>
<dbReference type="OrthoDB" id="10016527at2759"/>
<evidence type="ECO:0000256" key="1">
    <source>
        <dbReference type="SAM" id="MobiDB-lite"/>
    </source>
</evidence>
<evidence type="ECO:0000313" key="4">
    <source>
        <dbReference type="WBParaSite" id="TTAC_0000395301-mRNA-1"/>
    </source>
</evidence>
<proteinExistence type="predicted"/>
<evidence type="ECO:0000313" key="2">
    <source>
        <dbReference type="EMBL" id="VDM23804.1"/>
    </source>
</evidence>
<protein>
    <submittedName>
        <fullName evidence="4">FCH domain-containing protein</fullName>
    </submittedName>
</protein>
<dbReference type="Proteomes" id="UP000274429">
    <property type="component" value="Unassembled WGS sequence"/>
</dbReference>
<name>A0A0R3WT63_HYDTA</name>
<dbReference type="STRING" id="6205.A0A0R3WT63"/>
<reference evidence="4" key="1">
    <citation type="submission" date="2017-02" db="UniProtKB">
        <authorList>
            <consortium name="WormBaseParasite"/>
        </authorList>
    </citation>
    <scope>IDENTIFICATION</scope>
</reference>
<feature type="region of interest" description="Disordered" evidence="1">
    <location>
        <begin position="56"/>
        <end position="76"/>
    </location>
</feature>
<dbReference type="EMBL" id="UYWX01003325">
    <property type="protein sequence ID" value="VDM23804.1"/>
    <property type="molecule type" value="Genomic_DNA"/>
</dbReference>
<dbReference type="WBParaSite" id="TTAC_0000395301-mRNA-1">
    <property type="protein sequence ID" value="TTAC_0000395301-mRNA-1"/>
    <property type="gene ID" value="TTAC_0000395301"/>
</dbReference>
<dbReference type="AlphaFoldDB" id="A0A0R3WT63"/>